<dbReference type="PROSITE" id="PS51194">
    <property type="entry name" value="HELICASE_CTER"/>
    <property type="match status" value="1"/>
</dbReference>
<dbReference type="InterPro" id="IPR001650">
    <property type="entry name" value="Helicase_C-like"/>
</dbReference>
<accession>A0A9P9HNA3</accession>
<keyword evidence="4 9" id="KW-0378">Hydrolase</keyword>
<dbReference type="SUPFAM" id="SSF53474">
    <property type="entry name" value="alpha/beta-Hydrolases"/>
    <property type="match status" value="1"/>
</dbReference>
<dbReference type="PROSITE" id="PS51192">
    <property type="entry name" value="HELICASE_ATP_BIND_1"/>
    <property type="match status" value="1"/>
</dbReference>
<comment type="function">
    <text evidence="9">RNA helicase.</text>
</comment>
<keyword evidence="3 9" id="KW-0547">Nucleotide-binding</keyword>
<evidence type="ECO:0000256" key="8">
    <source>
        <dbReference type="PROSITE-ProRule" id="PRU00552"/>
    </source>
</evidence>
<keyword evidence="2" id="KW-0698">rRNA processing</keyword>
<evidence type="ECO:0000313" key="13">
    <source>
        <dbReference type="EMBL" id="KAH7260680.1"/>
    </source>
</evidence>
<comment type="caution">
    <text evidence="13">The sequence shown here is derived from an EMBL/GenBank/DDBJ whole genome shotgun (WGS) entry which is preliminary data.</text>
</comment>
<dbReference type="InterPro" id="IPR014001">
    <property type="entry name" value="Helicase_ATP-bd"/>
</dbReference>
<organism evidence="13 14">
    <name type="scientific">Fusarium redolens</name>
    <dbReference type="NCBI Taxonomy" id="48865"/>
    <lineage>
        <taxon>Eukaryota</taxon>
        <taxon>Fungi</taxon>
        <taxon>Dikarya</taxon>
        <taxon>Ascomycota</taxon>
        <taxon>Pezizomycotina</taxon>
        <taxon>Sordariomycetes</taxon>
        <taxon>Hypocreomycetidae</taxon>
        <taxon>Hypocreales</taxon>
        <taxon>Nectriaceae</taxon>
        <taxon>Fusarium</taxon>
        <taxon>Fusarium redolens species complex</taxon>
    </lineage>
</organism>
<dbReference type="RefSeq" id="XP_046052557.1">
    <property type="nucleotide sequence ID" value="XM_046191996.1"/>
</dbReference>
<comment type="subcellular location">
    <subcellularLocation>
        <location evidence="1">Nucleus</location>
        <location evidence="1">Nucleolus</location>
    </subcellularLocation>
</comment>
<keyword evidence="14" id="KW-1185">Reference proteome</keyword>
<dbReference type="Pfam" id="PF00271">
    <property type="entry name" value="Helicase_C"/>
    <property type="match status" value="1"/>
</dbReference>
<dbReference type="AlphaFoldDB" id="A0A9P9HNA3"/>
<evidence type="ECO:0000256" key="1">
    <source>
        <dbReference type="ARBA" id="ARBA00004604"/>
    </source>
</evidence>
<evidence type="ECO:0000313" key="14">
    <source>
        <dbReference type="Proteomes" id="UP000720189"/>
    </source>
</evidence>
<dbReference type="GO" id="GO:0005730">
    <property type="term" value="C:nucleolus"/>
    <property type="evidence" value="ECO:0007669"/>
    <property type="project" value="UniProtKB-SubCell"/>
</dbReference>
<dbReference type="Proteomes" id="UP000720189">
    <property type="component" value="Unassembled WGS sequence"/>
</dbReference>
<dbReference type="InterPro" id="IPR014014">
    <property type="entry name" value="RNA_helicase_DEAD_Q_motif"/>
</dbReference>
<dbReference type="EC" id="3.6.4.13" evidence="9"/>
<sequence length="823" mass="92500">MRLALTQHVPSKDISQLQFKIIVWSVIEHNTSLYPSIPENLVMPLRQLYPDPKSAPSHAPPARIDIISVHGLGPRGKGETKHAFDTWRTPSGQKGRLWLQQDLPAHIPDSRIFLYQYNVTATYGQGLDNFRSKANNLFEVISIERRDCPERPILLLGHSMGGLLIKQALVNAHSNPGYSAIKDATTGLAFFGTPHEAVARKLGETAAVIAKDFGYETGDDLVDSLQTGSIFPELESWKHQVLQYDIVTFWGTSDTMISRECVSLGLPGDVAKIVELDASHRGLCKFGSTEKDQYNLKIVVENIKGLYRLAIEKFESQGVCFPDTSGVETPCTSEDDSQDELHDRVQEREIVTLSTTNETEQLIMTPSRESLLQDDEVTVQGPLIRSFDHSTAREGPSLESLTVDDFRIADIQVIEPETKDNFYSQRLFKDLGLPEPVLQRLLYLNYPRPTKVQEALLSLFASDPLHNVIMEYPPGTGRTTALVIALLSRIDYSSTTQPQVLVIVPDRLLVHQMGNHIKEIGSFCDGLVVQTVHILVEKTAKFEANVIVATPGILLDKIQRRLIKTSEVRLLVVDDVDYVEDRQGLSDQCIRVSRMLPKSFQFLLSSDLLRRASAFARSLTLSKAWEKLELKEAELNVNKVVHLFFRCKHEQEKLDIICKLPGLVQISMLIIFVGMRSSAHQIHKMMATEGHVVTNLFNADDKREMEGLLEEFKNGHAKVLITMDDKTRGLDLPYSSMVINYDIPTKGYLKEPDLGPDRYVRQVSRAGKAGRSGFAVNLVSNEKEVDALQSVAASRSFKLHELDSNDWDEVEQFLTNCARSRRF</sequence>
<evidence type="ECO:0000256" key="2">
    <source>
        <dbReference type="ARBA" id="ARBA00022552"/>
    </source>
</evidence>
<dbReference type="EMBL" id="JAGMUX010000004">
    <property type="protein sequence ID" value="KAH7260680.1"/>
    <property type="molecule type" value="Genomic_DNA"/>
</dbReference>
<comment type="similarity">
    <text evidence="9">Belongs to the DEAD box helicase family.</text>
</comment>
<proteinExistence type="inferred from homology"/>
<dbReference type="SUPFAM" id="SSF52540">
    <property type="entry name" value="P-loop containing nucleoside triphosphate hydrolases"/>
    <property type="match status" value="2"/>
</dbReference>
<dbReference type="GeneID" id="70221950"/>
<dbReference type="GO" id="GO:0005524">
    <property type="term" value="F:ATP binding"/>
    <property type="evidence" value="ECO:0007669"/>
    <property type="project" value="UniProtKB-UniRule"/>
</dbReference>
<protein>
    <recommendedName>
        <fullName evidence="9">ATP-dependent RNA helicase</fullName>
        <ecNumber evidence="9">3.6.4.13</ecNumber>
    </recommendedName>
</protein>
<dbReference type="GO" id="GO:0003723">
    <property type="term" value="F:RNA binding"/>
    <property type="evidence" value="ECO:0007669"/>
    <property type="project" value="UniProtKB-UniRule"/>
</dbReference>
<keyword evidence="5 9" id="KW-0347">Helicase</keyword>
<dbReference type="Gene3D" id="3.40.50.1820">
    <property type="entry name" value="alpha/beta hydrolase"/>
    <property type="match status" value="1"/>
</dbReference>
<keyword evidence="7 9" id="KW-0694">RNA-binding</keyword>
<dbReference type="SMART" id="SM00487">
    <property type="entry name" value="DEXDc"/>
    <property type="match status" value="1"/>
</dbReference>
<evidence type="ECO:0000259" key="11">
    <source>
        <dbReference type="PROSITE" id="PS51194"/>
    </source>
</evidence>
<dbReference type="Gene3D" id="3.40.50.300">
    <property type="entry name" value="P-loop containing nucleotide triphosphate hydrolases"/>
    <property type="match status" value="2"/>
</dbReference>
<evidence type="ECO:0000256" key="9">
    <source>
        <dbReference type="RuleBase" id="RU365068"/>
    </source>
</evidence>
<feature type="domain" description="Helicase ATP-binding" evidence="10">
    <location>
        <begin position="459"/>
        <end position="643"/>
    </location>
</feature>
<feature type="domain" description="Helicase C-terminal" evidence="11">
    <location>
        <begin position="659"/>
        <end position="810"/>
    </location>
</feature>
<name>A0A9P9HNA3_FUSRE</name>
<evidence type="ECO:0000259" key="10">
    <source>
        <dbReference type="PROSITE" id="PS51192"/>
    </source>
</evidence>
<dbReference type="PROSITE" id="PS51195">
    <property type="entry name" value="Q_MOTIF"/>
    <property type="match status" value="1"/>
</dbReference>
<reference evidence="13" key="1">
    <citation type="journal article" date="2021" name="Nat. Commun.">
        <title>Genetic determinants of endophytism in the Arabidopsis root mycobiome.</title>
        <authorList>
            <person name="Mesny F."/>
            <person name="Miyauchi S."/>
            <person name="Thiergart T."/>
            <person name="Pickel B."/>
            <person name="Atanasova L."/>
            <person name="Karlsson M."/>
            <person name="Huettel B."/>
            <person name="Barry K.W."/>
            <person name="Haridas S."/>
            <person name="Chen C."/>
            <person name="Bauer D."/>
            <person name="Andreopoulos W."/>
            <person name="Pangilinan J."/>
            <person name="LaButti K."/>
            <person name="Riley R."/>
            <person name="Lipzen A."/>
            <person name="Clum A."/>
            <person name="Drula E."/>
            <person name="Henrissat B."/>
            <person name="Kohler A."/>
            <person name="Grigoriev I.V."/>
            <person name="Martin F.M."/>
            <person name="Hacquard S."/>
        </authorList>
    </citation>
    <scope>NUCLEOTIDE SEQUENCE</scope>
    <source>
        <strain evidence="13">MPI-CAGE-AT-0023</strain>
    </source>
</reference>
<evidence type="ECO:0000259" key="12">
    <source>
        <dbReference type="PROSITE" id="PS51195"/>
    </source>
</evidence>
<evidence type="ECO:0000256" key="7">
    <source>
        <dbReference type="ARBA" id="ARBA00022884"/>
    </source>
</evidence>
<evidence type="ECO:0000256" key="6">
    <source>
        <dbReference type="ARBA" id="ARBA00022840"/>
    </source>
</evidence>
<feature type="short sequence motif" description="Q motif" evidence="8">
    <location>
        <begin position="426"/>
        <end position="454"/>
    </location>
</feature>
<dbReference type="InterPro" id="IPR027417">
    <property type="entry name" value="P-loop_NTPase"/>
</dbReference>
<feature type="domain" description="DEAD-box RNA helicase Q" evidence="12">
    <location>
        <begin position="426"/>
        <end position="454"/>
    </location>
</feature>
<dbReference type="InterPro" id="IPR011545">
    <property type="entry name" value="DEAD/DEAH_box_helicase_dom"/>
</dbReference>
<dbReference type="PANTHER" id="PTHR24031">
    <property type="entry name" value="RNA HELICASE"/>
    <property type="match status" value="1"/>
</dbReference>
<dbReference type="Pfam" id="PF00270">
    <property type="entry name" value="DEAD"/>
    <property type="match status" value="1"/>
</dbReference>
<dbReference type="GO" id="GO:0003724">
    <property type="term" value="F:RNA helicase activity"/>
    <property type="evidence" value="ECO:0007669"/>
    <property type="project" value="UniProtKB-EC"/>
</dbReference>
<dbReference type="GO" id="GO:0006364">
    <property type="term" value="P:rRNA processing"/>
    <property type="evidence" value="ECO:0007669"/>
    <property type="project" value="UniProtKB-KW"/>
</dbReference>
<evidence type="ECO:0000256" key="5">
    <source>
        <dbReference type="ARBA" id="ARBA00022806"/>
    </source>
</evidence>
<evidence type="ECO:0000256" key="4">
    <source>
        <dbReference type="ARBA" id="ARBA00022801"/>
    </source>
</evidence>
<dbReference type="InterPro" id="IPR029058">
    <property type="entry name" value="AB_hydrolase_fold"/>
</dbReference>
<dbReference type="OrthoDB" id="5086500at2759"/>
<comment type="catalytic activity">
    <reaction evidence="9">
        <text>ATP + H2O = ADP + phosphate + H(+)</text>
        <dbReference type="Rhea" id="RHEA:13065"/>
        <dbReference type="ChEBI" id="CHEBI:15377"/>
        <dbReference type="ChEBI" id="CHEBI:15378"/>
        <dbReference type="ChEBI" id="CHEBI:30616"/>
        <dbReference type="ChEBI" id="CHEBI:43474"/>
        <dbReference type="ChEBI" id="CHEBI:456216"/>
        <dbReference type="EC" id="3.6.4.13"/>
    </reaction>
</comment>
<gene>
    <name evidence="13" type="ORF">BKA55DRAFT_559570</name>
</gene>
<comment type="domain">
    <text evidence="9">The Q motif is unique to and characteristic of the DEAD box family of RNA helicases and controls ATP binding and hydrolysis.</text>
</comment>
<evidence type="ECO:0000256" key="3">
    <source>
        <dbReference type="ARBA" id="ARBA00022741"/>
    </source>
</evidence>
<keyword evidence="6 9" id="KW-0067">ATP-binding</keyword>
<dbReference type="GO" id="GO:0016787">
    <property type="term" value="F:hydrolase activity"/>
    <property type="evidence" value="ECO:0007669"/>
    <property type="project" value="UniProtKB-KW"/>
</dbReference>